<evidence type="ECO:0000256" key="9">
    <source>
        <dbReference type="ARBA" id="ARBA00034078"/>
    </source>
</evidence>
<comment type="subcellular location">
    <subcellularLocation>
        <location evidence="1">Membrane</location>
        <topology evidence="1">Multi-pass membrane protein</topology>
    </subcellularLocation>
</comment>
<evidence type="ECO:0000256" key="4">
    <source>
        <dbReference type="ARBA" id="ARBA00022723"/>
    </source>
</evidence>
<organism evidence="12 13">
    <name type="scientific">Effrenium voratum</name>
    <dbReference type="NCBI Taxonomy" id="2562239"/>
    <lineage>
        <taxon>Eukaryota</taxon>
        <taxon>Sar</taxon>
        <taxon>Alveolata</taxon>
        <taxon>Dinophyceae</taxon>
        <taxon>Suessiales</taxon>
        <taxon>Symbiodiniaceae</taxon>
        <taxon>Effrenium</taxon>
    </lineage>
</organism>
<accession>A0AA36MUR6</accession>
<keyword evidence="3" id="KW-0001">2Fe-2S</keyword>
<name>A0AA36MUR6_9DINO</name>
<comment type="cofactor">
    <cofactor evidence="9">
        <name>[2Fe-2S] cluster</name>
        <dbReference type="ChEBI" id="CHEBI:190135"/>
    </cofactor>
</comment>
<evidence type="ECO:0000256" key="8">
    <source>
        <dbReference type="ARBA" id="ARBA00023136"/>
    </source>
</evidence>
<keyword evidence="6" id="KW-0408">Iron</keyword>
<dbReference type="EMBL" id="CAUJNA010000650">
    <property type="protein sequence ID" value="CAJ1379683.1"/>
    <property type="molecule type" value="Genomic_DNA"/>
</dbReference>
<feature type="transmembrane region" description="Helical" evidence="10">
    <location>
        <begin position="196"/>
        <end position="216"/>
    </location>
</feature>
<dbReference type="InterPro" id="IPR013130">
    <property type="entry name" value="Fe3_Rdtase_TM_dom"/>
</dbReference>
<feature type="transmembrane region" description="Helical" evidence="10">
    <location>
        <begin position="55"/>
        <end position="74"/>
    </location>
</feature>
<reference evidence="12" key="1">
    <citation type="submission" date="2023-08" db="EMBL/GenBank/DDBJ databases">
        <authorList>
            <person name="Chen Y."/>
            <person name="Shah S."/>
            <person name="Dougan E. K."/>
            <person name="Thang M."/>
            <person name="Chan C."/>
        </authorList>
    </citation>
    <scope>NUCLEOTIDE SEQUENCE</scope>
</reference>
<keyword evidence="13" id="KW-1185">Reference proteome</keyword>
<evidence type="ECO:0000313" key="13">
    <source>
        <dbReference type="Proteomes" id="UP001178507"/>
    </source>
</evidence>
<evidence type="ECO:0000256" key="10">
    <source>
        <dbReference type="SAM" id="Phobius"/>
    </source>
</evidence>
<dbReference type="SUPFAM" id="SSF50022">
    <property type="entry name" value="ISP domain"/>
    <property type="match status" value="1"/>
</dbReference>
<dbReference type="InterPro" id="IPR017941">
    <property type="entry name" value="Rieske_2Fe-2S"/>
</dbReference>
<keyword evidence="2 10" id="KW-0812">Transmembrane</keyword>
<proteinExistence type="predicted"/>
<dbReference type="InterPro" id="IPR036922">
    <property type="entry name" value="Rieske_2Fe-2S_sf"/>
</dbReference>
<dbReference type="PROSITE" id="PS51296">
    <property type="entry name" value="RIESKE"/>
    <property type="match status" value="1"/>
</dbReference>
<gene>
    <name evidence="12" type="ORF">EVOR1521_LOCUS7855</name>
</gene>
<evidence type="ECO:0000256" key="1">
    <source>
        <dbReference type="ARBA" id="ARBA00004141"/>
    </source>
</evidence>
<feature type="transmembrane region" description="Helical" evidence="10">
    <location>
        <begin position="15"/>
        <end position="35"/>
    </location>
</feature>
<dbReference type="GO" id="GO:0016020">
    <property type="term" value="C:membrane"/>
    <property type="evidence" value="ECO:0007669"/>
    <property type="project" value="UniProtKB-SubCell"/>
</dbReference>
<feature type="transmembrane region" description="Helical" evidence="10">
    <location>
        <begin position="172"/>
        <end position="190"/>
    </location>
</feature>
<keyword evidence="5 10" id="KW-1133">Transmembrane helix</keyword>
<dbReference type="Proteomes" id="UP001178507">
    <property type="component" value="Unassembled WGS sequence"/>
</dbReference>
<evidence type="ECO:0000259" key="11">
    <source>
        <dbReference type="PROSITE" id="PS51296"/>
    </source>
</evidence>
<feature type="domain" description="Rieske" evidence="11">
    <location>
        <begin position="236"/>
        <end position="331"/>
    </location>
</feature>
<dbReference type="Pfam" id="PF01794">
    <property type="entry name" value="Ferric_reduct"/>
    <property type="match status" value="1"/>
</dbReference>
<keyword evidence="8 10" id="KW-0472">Membrane</keyword>
<comment type="caution">
    <text evidence="12">The sequence shown here is derived from an EMBL/GenBank/DDBJ whole genome shotgun (WGS) entry which is preliminary data.</text>
</comment>
<dbReference type="Gene3D" id="2.102.10.10">
    <property type="entry name" value="Rieske [2Fe-2S] iron-sulphur domain"/>
    <property type="match status" value="1"/>
</dbReference>
<evidence type="ECO:0000313" key="12">
    <source>
        <dbReference type="EMBL" id="CAJ1379683.1"/>
    </source>
</evidence>
<evidence type="ECO:0000256" key="7">
    <source>
        <dbReference type="ARBA" id="ARBA00023014"/>
    </source>
</evidence>
<dbReference type="GO" id="GO:0051537">
    <property type="term" value="F:2 iron, 2 sulfur cluster binding"/>
    <property type="evidence" value="ECO:0007669"/>
    <property type="project" value="UniProtKB-KW"/>
</dbReference>
<dbReference type="AlphaFoldDB" id="A0AA36MUR6"/>
<evidence type="ECO:0000256" key="2">
    <source>
        <dbReference type="ARBA" id="ARBA00022692"/>
    </source>
</evidence>
<evidence type="ECO:0000256" key="5">
    <source>
        <dbReference type="ARBA" id="ARBA00022989"/>
    </source>
</evidence>
<protein>
    <recommendedName>
        <fullName evidence="11">Rieske domain-containing protein</fullName>
    </recommendedName>
</protein>
<evidence type="ECO:0000256" key="6">
    <source>
        <dbReference type="ARBA" id="ARBA00023004"/>
    </source>
</evidence>
<dbReference type="PANTHER" id="PTHR21496:SF0">
    <property type="entry name" value="RIESKE DOMAIN-CONTAINING PROTEIN"/>
    <property type="match status" value="1"/>
</dbReference>
<dbReference type="GO" id="GO:0046872">
    <property type="term" value="F:metal ion binding"/>
    <property type="evidence" value="ECO:0007669"/>
    <property type="project" value="UniProtKB-KW"/>
</dbReference>
<feature type="transmembrane region" description="Helical" evidence="10">
    <location>
        <begin position="131"/>
        <end position="152"/>
    </location>
</feature>
<keyword evidence="7" id="KW-0411">Iron-sulfur</keyword>
<sequence length="351" mass="39331">MSVKYTPVQWNPNKYVYDLVALAGIVLYIVLFLKFAPMEIERSQQVNYPILRMRAFGTCAFLLLSIILCIGPLARLDKRFLPLLYNRRHLGVLTFAVALTHASYVIDWYYVFSPTDRYVALLTSNVDYGQFLGFPFEAFGIFSLFVLLVLAVTSHDFWLKFFTPPFWKALHMMIYVGYASLVAHVLFGYMQGATDPIFPVLVLFFSATVLLLHIAAGKRETTADRSTTAMIEGDWVNVARLEDLEDEHGHVVPLPGGERIAIFRYDGKLSATSNACAHQNGPLGEGRIIDGCITCPWHGFQYRPEDGCAPAPFTEKIATYRLLLKDGDILVDPTPNPPGTHVDPVLIGESV</sequence>
<dbReference type="PANTHER" id="PTHR21496">
    <property type="entry name" value="FERREDOXIN-RELATED"/>
    <property type="match status" value="1"/>
</dbReference>
<dbReference type="Pfam" id="PF00355">
    <property type="entry name" value="Rieske"/>
    <property type="match status" value="1"/>
</dbReference>
<evidence type="ECO:0000256" key="3">
    <source>
        <dbReference type="ARBA" id="ARBA00022714"/>
    </source>
</evidence>
<keyword evidence="4" id="KW-0479">Metal-binding</keyword>
<feature type="transmembrane region" description="Helical" evidence="10">
    <location>
        <begin position="90"/>
        <end position="111"/>
    </location>
</feature>